<reference evidence="2 3" key="1">
    <citation type="submission" date="2017-09" db="EMBL/GenBank/DDBJ databases">
        <authorList>
            <person name="Ehlers B."/>
            <person name="Leendertz F.H."/>
        </authorList>
    </citation>
    <scope>NUCLEOTIDE SEQUENCE [LARGE SCALE GENOMIC DNA]</scope>
    <source>
        <strain evidence="2 3">CGMCC 4.7095</strain>
    </source>
</reference>
<dbReference type="Proteomes" id="UP000219072">
    <property type="component" value="Unassembled WGS sequence"/>
</dbReference>
<dbReference type="RefSeq" id="WP_097232641.1">
    <property type="nucleotide sequence ID" value="NZ_OCNE01000015.1"/>
</dbReference>
<dbReference type="OrthoDB" id="2644341at2"/>
<evidence type="ECO:0000256" key="1">
    <source>
        <dbReference type="SAM" id="SignalP"/>
    </source>
</evidence>
<evidence type="ECO:0000313" key="2">
    <source>
        <dbReference type="EMBL" id="SOD64197.1"/>
    </source>
</evidence>
<keyword evidence="1" id="KW-0732">Signal</keyword>
<dbReference type="Pfam" id="PF01547">
    <property type="entry name" value="SBP_bac_1"/>
    <property type="match status" value="1"/>
</dbReference>
<dbReference type="PROSITE" id="PS51257">
    <property type="entry name" value="PROKAR_LIPOPROTEIN"/>
    <property type="match status" value="1"/>
</dbReference>
<gene>
    <name evidence="2" type="ORF">SAMN06297387_11557</name>
</gene>
<keyword evidence="3" id="KW-1185">Reference proteome</keyword>
<feature type="chain" id="PRO_5039311372" evidence="1">
    <location>
        <begin position="26"/>
        <end position="451"/>
    </location>
</feature>
<proteinExistence type="predicted"/>
<dbReference type="PANTHER" id="PTHR43649:SF16">
    <property type="entry name" value="SUGAR-BINDING LIPOPROTEIN"/>
    <property type="match status" value="1"/>
</dbReference>
<protein>
    <submittedName>
        <fullName evidence="2">Carbohydrate ABC transporter substrate-binding protein, CUT1 family</fullName>
    </submittedName>
</protein>
<dbReference type="AlphaFoldDB" id="A0A286DZW5"/>
<dbReference type="Gene3D" id="3.40.190.10">
    <property type="entry name" value="Periplasmic binding protein-like II"/>
    <property type="match status" value="1"/>
</dbReference>
<feature type="signal peptide" evidence="1">
    <location>
        <begin position="1"/>
        <end position="25"/>
    </location>
</feature>
<organism evidence="2 3">
    <name type="scientific">Streptomyces zhaozhouensis</name>
    <dbReference type="NCBI Taxonomy" id="1300267"/>
    <lineage>
        <taxon>Bacteria</taxon>
        <taxon>Bacillati</taxon>
        <taxon>Actinomycetota</taxon>
        <taxon>Actinomycetes</taxon>
        <taxon>Kitasatosporales</taxon>
        <taxon>Streptomycetaceae</taxon>
        <taxon>Streptomyces</taxon>
    </lineage>
</organism>
<dbReference type="InterPro" id="IPR050490">
    <property type="entry name" value="Bact_solute-bd_prot1"/>
</dbReference>
<dbReference type="SUPFAM" id="SSF53850">
    <property type="entry name" value="Periplasmic binding protein-like II"/>
    <property type="match status" value="1"/>
</dbReference>
<dbReference type="PANTHER" id="PTHR43649">
    <property type="entry name" value="ARABINOSE-BINDING PROTEIN-RELATED"/>
    <property type="match status" value="1"/>
</dbReference>
<accession>A0A286DZW5</accession>
<sequence>MKRRARTRRCLATTAVLALTLAACSSDGDGGDDGRVTLHINGQPPGTDERELRVFEAEIALFEEEHPEIDLVPHEGFMDPETFHTRVAGGDLEDVFYVYLTDPAGIIEQGYAADLTDHLDDVPHLDQVRPELHEVFQDEEGRQYGVPTANYSMGLLYHRGLFERAGLDPDAPPTTWEEVREASAAIAALGGGVTGYGECATENTGGWHLTAEIYSTGGGVAERDGEGWRAAFHTPETVRLLENLRAMRWEDDSMGSDQMRSCEDVMVQMGAGQLGMYLGAPDNLPTLVRQYDGDYEDLGLAPVPDGRGTLLGGEGYMINAGASDEQIEAALTWLQWRFVNPDAVERRIEEAAADELPVGLPTPPTPDIWVEGEIRESVEALKERHANVPVENVRPFMEGAPTVEGRIEPPRAQEVYAILDNVMQGVLTDEGADIRGLLDRAEDDVNRVYGS</sequence>
<dbReference type="EMBL" id="OCNE01000015">
    <property type="protein sequence ID" value="SOD64197.1"/>
    <property type="molecule type" value="Genomic_DNA"/>
</dbReference>
<dbReference type="InterPro" id="IPR006059">
    <property type="entry name" value="SBP"/>
</dbReference>
<name>A0A286DZW5_9ACTN</name>
<evidence type="ECO:0000313" key="3">
    <source>
        <dbReference type="Proteomes" id="UP000219072"/>
    </source>
</evidence>